<dbReference type="PANTHER" id="PTHR43744:SF12">
    <property type="entry name" value="ABC TRANSPORTER PERMEASE PROTEIN MG189-RELATED"/>
    <property type="match status" value="1"/>
</dbReference>
<evidence type="ECO:0000256" key="1">
    <source>
        <dbReference type="ARBA" id="ARBA00004651"/>
    </source>
</evidence>
<dbReference type="PROSITE" id="PS50928">
    <property type="entry name" value="ABC_TM1"/>
    <property type="match status" value="1"/>
</dbReference>
<feature type="transmembrane region" description="Helical" evidence="7">
    <location>
        <begin position="113"/>
        <end position="137"/>
    </location>
</feature>
<sequence>MKYQWKTTLWKTTLYAVHLMLVAIVCFPLIFALVSSFRPLADVFRYVSPITWKTFFPVDFTWEAYNNLFALRGFGRVIFNTVYVTMMTVLFGVPINAMAAFALAKFIFKGRELLFLIVLFSFMIPFEIIAIPLYSIVNNLGWIDTYKGLIIPGIANGMVIFLFRQFFLDLPDSIIESARIDGASWLRIFFQIILPLSKPVTVSAALLTFIYQWESFMWPLIVTRSESLRVIQVSISYFTTEFATYWNEMFAASILAILPPIILILVLQRYFIEGIASTGSKEG</sequence>
<keyword evidence="4 7" id="KW-0812">Transmembrane</keyword>
<evidence type="ECO:0000256" key="7">
    <source>
        <dbReference type="RuleBase" id="RU363032"/>
    </source>
</evidence>
<proteinExistence type="inferred from homology"/>
<comment type="subcellular location">
    <subcellularLocation>
        <location evidence="1 7">Cell membrane</location>
        <topology evidence="1 7">Multi-pass membrane protein</topology>
    </subcellularLocation>
</comment>
<evidence type="ECO:0000256" key="2">
    <source>
        <dbReference type="ARBA" id="ARBA00022448"/>
    </source>
</evidence>
<comment type="caution">
    <text evidence="9">The sequence shown here is derived from an EMBL/GenBank/DDBJ whole genome shotgun (WGS) entry which is preliminary data.</text>
</comment>
<keyword evidence="2 7" id="KW-0813">Transport</keyword>
<keyword evidence="5 7" id="KW-1133">Transmembrane helix</keyword>
<dbReference type="SUPFAM" id="SSF161098">
    <property type="entry name" value="MetI-like"/>
    <property type="match status" value="1"/>
</dbReference>
<dbReference type="AlphaFoldDB" id="A0A2R6Y2K6"/>
<feature type="transmembrane region" description="Helical" evidence="7">
    <location>
        <begin position="12"/>
        <end position="34"/>
    </location>
</feature>
<dbReference type="Pfam" id="PF00528">
    <property type="entry name" value="BPD_transp_1"/>
    <property type="match status" value="1"/>
</dbReference>
<evidence type="ECO:0000256" key="6">
    <source>
        <dbReference type="ARBA" id="ARBA00023136"/>
    </source>
</evidence>
<dbReference type="PANTHER" id="PTHR43744">
    <property type="entry name" value="ABC TRANSPORTER PERMEASE PROTEIN MG189-RELATED-RELATED"/>
    <property type="match status" value="1"/>
</dbReference>
<evidence type="ECO:0000259" key="8">
    <source>
        <dbReference type="PROSITE" id="PS50928"/>
    </source>
</evidence>
<evidence type="ECO:0000256" key="5">
    <source>
        <dbReference type="ARBA" id="ARBA00022989"/>
    </source>
</evidence>
<evidence type="ECO:0000256" key="3">
    <source>
        <dbReference type="ARBA" id="ARBA00022475"/>
    </source>
</evidence>
<evidence type="ECO:0000256" key="4">
    <source>
        <dbReference type="ARBA" id="ARBA00022692"/>
    </source>
</evidence>
<feature type="transmembrane region" description="Helical" evidence="7">
    <location>
        <begin position="77"/>
        <end position="101"/>
    </location>
</feature>
<comment type="similarity">
    <text evidence="7">Belongs to the binding-protein-dependent transport system permease family.</text>
</comment>
<accession>A0A2R6Y2K6</accession>
<feature type="domain" description="ABC transmembrane type-1" evidence="8">
    <location>
        <begin position="78"/>
        <end position="267"/>
    </location>
</feature>
<dbReference type="GO" id="GO:0055085">
    <property type="term" value="P:transmembrane transport"/>
    <property type="evidence" value="ECO:0007669"/>
    <property type="project" value="InterPro"/>
</dbReference>
<protein>
    <submittedName>
        <fullName evidence="9">N-Acetyl-D-glucosamine ABC transport system, permease protein 2</fullName>
    </submittedName>
</protein>
<reference evidence="10" key="1">
    <citation type="journal article" date="2018" name="Sci. Rep.">
        <title>Lignite coal burning seam in the remote Altai Mountains harbors a hydrogen-driven thermophilic microbial community.</title>
        <authorList>
            <person name="Kadnikov V.V."/>
            <person name="Mardanov A.V."/>
            <person name="Ivasenko D.A."/>
            <person name="Antsiferov D.V."/>
            <person name="Beletsky A.V."/>
            <person name="Karnachuk O.V."/>
            <person name="Ravin N.V."/>
        </authorList>
    </citation>
    <scope>NUCLEOTIDE SEQUENCE [LARGE SCALE GENOMIC DNA]</scope>
</reference>
<gene>
    <name evidence="9" type="ORF">BSOLF_2567</name>
</gene>
<keyword evidence="3" id="KW-1003">Cell membrane</keyword>
<dbReference type="InterPro" id="IPR035906">
    <property type="entry name" value="MetI-like_sf"/>
</dbReference>
<dbReference type="CDD" id="cd06261">
    <property type="entry name" value="TM_PBP2"/>
    <property type="match status" value="1"/>
</dbReference>
<feature type="transmembrane region" description="Helical" evidence="7">
    <location>
        <begin position="149"/>
        <end position="167"/>
    </location>
</feature>
<organism evidence="9 10">
    <name type="scientific">Candidatus Carbonibacillus altaicus</name>
    <dbReference type="NCBI Taxonomy" id="2163959"/>
    <lineage>
        <taxon>Bacteria</taxon>
        <taxon>Bacillati</taxon>
        <taxon>Bacillota</taxon>
        <taxon>Bacilli</taxon>
        <taxon>Bacillales</taxon>
        <taxon>Candidatus Carbonibacillus</taxon>
    </lineage>
</organism>
<dbReference type="Proteomes" id="UP000244338">
    <property type="component" value="Unassembled WGS sequence"/>
</dbReference>
<dbReference type="InterPro" id="IPR000515">
    <property type="entry name" value="MetI-like"/>
</dbReference>
<dbReference type="GO" id="GO:0005886">
    <property type="term" value="C:plasma membrane"/>
    <property type="evidence" value="ECO:0007669"/>
    <property type="project" value="UniProtKB-SubCell"/>
</dbReference>
<feature type="transmembrane region" description="Helical" evidence="7">
    <location>
        <begin position="249"/>
        <end position="267"/>
    </location>
</feature>
<dbReference type="Gene3D" id="1.10.3720.10">
    <property type="entry name" value="MetI-like"/>
    <property type="match status" value="1"/>
</dbReference>
<name>A0A2R6Y2K6_9BACL</name>
<keyword evidence="6 7" id="KW-0472">Membrane</keyword>
<dbReference type="EMBL" id="PEBX01000017">
    <property type="protein sequence ID" value="PTQ56891.1"/>
    <property type="molecule type" value="Genomic_DNA"/>
</dbReference>
<evidence type="ECO:0000313" key="9">
    <source>
        <dbReference type="EMBL" id="PTQ56891.1"/>
    </source>
</evidence>
<feature type="transmembrane region" description="Helical" evidence="7">
    <location>
        <begin position="188"/>
        <end position="211"/>
    </location>
</feature>
<evidence type="ECO:0000313" key="10">
    <source>
        <dbReference type="Proteomes" id="UP000244338"/>
    </source>
</evidence>